<evidence type="ECO:0000313" key="2">
    <source>
        <dbReference type="Proteomes" id="UP000324800"/>
    </source>
</evidence>
<sequence>MFYYYFVDVRFGFFRQCFIGVCAVRIVIKPVVAYDAVSEILSPQTINYGSEPQETKKLYRSYYELKSNLVVAFGTGEFGLQQEQVAAVARVAQDNIL</sequence>
<proteinExistence type="predicted"/>
<protein>
    <submittedName>
        <fullName evidence="1">Uncharacterized protein</fullName>
    </submittedName>
</protein>
<dbReference type="AlphaFoldDB" id="A0A5J4WS66"/>
<comment type="caution">
    <text evidence="1">The sequence shown here is derived from an EMBL/GenBank/DDBJ whole genome shotgun (WGS) entry which is preliminary data.</text>
</comment>
<gene>
    <name evidence="1" type="ORF">EZS28_007056</name>
</gene>
<accession>A0A5J4WS66</accession>
<evidence type="ECO:0000313" key="1">
    <source>
        <dbReference type="EMBL" id="KAA6397416.1"/>
    </source>
</evidence>
<organism evidence="1 2">
    <name type="scientific">Streblomastix strix</name>
    <dbReference type="NCBI Taxonomy" id="222440"/>
    <lineage>
        <taxon>Eukaryota</taxon>
        <taxon>Metamonada</taxon>
        <taxon>Preaxostyla</taxon>
        <taxon>Oxymonadida</taxon>
        <taxon>Streblomastigidae</taxon>
        <taxon>Streblomastix</taxon>
    </lineage>
</organism>
<dbReference type="EMBL" id="SNRW01001186">
    <property type="protein sequence ID" value="KAA6397416.1"/>
    <property type="molecule type" value="Genomic_DNA"/>
</dbReference>
<reference evidence="1 2" key="1">
    <citation type="submission" date="2019-03" db="EMBL/GenBank/DDBJ databases">
        <title>Single cell metagenomics reveals metabolic interactions within the superorganism composed of flagellate Streblomastix strix and complex community of Bacteroidetes bacteria on its surface.</title>
        <authorList>
            <person name="Treitli S.C."/>
            <person name="Kolisko M."/>
            <person name="Husnik F."/>
            <person name="Keeling P."/>
            <person name="Hampl V."/>
        </authorList>
    </citation>
    <scope>NUCLEOTIDE SEQUENCE [LARGE SCALE GENOMIC DNA]</scope>
    <source>
        <strain evidence="1">ST1C</strain>
    </source>
</reference>
<dbReference type="Proteomes" id="UP000324800">
    <property type="component" value="Unassembled WGS sequence"/>
</dbReference>
<name>A0A5J4WS66_9EUKA</name>